<evidence type="ECO:0000313" key="8">
    <source>
        <dbReference type="Proteomes" id="UP000037558"/>
    </source>
</evidence>
<accession>A0A0M0LIQ0</accession>
<dbReference type="CDD" id="cd08255">
    <property type="entry name" value="2-desacetyl-2-hydroxyethyl_bacteriochlorophyllide_like"/>
    <property type="match status" value="1"/>
</dbReference>
<comment type="similarity">
    <text evidence="2">Belongs to the zinc-containing alcohol dehydrogenase family.</text>
</comment>
<feature type="domain" description="Alcohol dehydrogenase-like C-terminal" evidence="6">
    <location>
        <begin position="143"/>
        <end position="260"/>
    </location>
</feature>
<dbReference type="Pfam" id="PF00107">
    <property type="entry name" value="ADH_zinc_N"/>
    <property type="match status" value="1"/>
</dbReference>
<dbReference type="PATRIC" id="fig|284581.3.peg.1054"/>
<dbReference type="AlphaFoldDB" id="A0A0M0LIQ0"/>
<comment type="caution">
    <text evidence="7">The sequence shown here is derived from an EMBL/GenBank/DDBJ whole genome shotgun (WGS) entry which is preliminary data.</text>
</comment>
<dbReference type="SUPFAM" id="SSF50129">
    <property type="entry name" value="GroES-like"/>
    <property type="match status" value="1"/>
</dbReference>
<evidence type="ECO:0000259" key="6">
    <source>
        <dbReference type="Pfam" id="PF00107"/>
    </source>
</evidence>
<dbReference type="STRING" id="284581.AMD01_03770"/>
<dbReference type="PANTHER" id="PTHR43350">
    <property type="entry name" value="NAD-DEPENDENT ALCOHOL DEHYDROGENASE"/>
    <property type="match status" value="1"/>
</dbReference>
<dbReference type="EMBL" id="LILC01000002">
    <property type="protein sequence ID" value="KOO50861.1"/>
    <property type="molecule type" value="Genomic_DNA"/>
</dbReference>
<dbReference type="Gene3D" id="3.40.50.720">
    <property type="entry name" value="NAD(P)-binding Rossmann-like Domain"/>
    <property type="match status" value="1"/>
</dbReference>
<dbReference type="RefSeq" id="WP_053400035.1">
    <property type="nucleotide sequence ID" value="NZ_LILC01000002.1"/>
</dbReference>
<dbReference type="InterPro" id="IPR011032">
    <property type="entry name" value="GroES-like_sf"/>
</dbReference>
<keyword evidence="5" id="KW-0560">Oxidoreductase</keyword>
<evidence type="ECO:0000256" key="4">
    <source>
        <dbReference type="ARBA" id="ARBA00022833"/>
    </source>
</evidence>
<dbReference type="SUPFAM" id="SSF51735">
    <property type="entry name" value="NAD(P)-binding Rossmann-fold domains"/>
    <property type="match status" value="1"/>
</dbReference>
<keyword evidence="8" id="KW-1185">Reference proteome</keyword>
<dbReference type="GO" id="GO:0016491">
    <property type="term" value="F:oxidoreductase activity"/>
    <property type="evidence" value="ECO:0007669"/>
    <property type="project" value="UniProtKB-KW"/>
</dbReference>
<dbReference type="OrthoDB" id="9781031at2"/>
<dbReference type="InterPro" id="IPR036291">
    <property type="entry name" value="NAD(P)-bd_dom_sf"/>
</dbReference>
<dbReference type="Gene3D" id="3.90.180.10">
    <property type="entry name" value="Medium-chain alcohol dehydrogenases, catalytic domain"/>
    <property type="match status" value="2"/>
</dbReference>
<organism evidence="7 8">
    <name type="scientific">Priestia koreensis</name>
    <dbReference type="NCBI Taxonomy" id="284581"/>
    <lineage>
        <taxon>Bacteria</taxon>
        <taxon>Bacillati</taxon>
        <taxon>Bacillota</taxon>
        <taxon>Bacilli</taxon>
        <taxon>Bacillales</taxon>
        <taxon>Bacillaceae</taxon>
        <taxon>Priestia</taxon>
    </lineage>
</organism>
<dbReference type="InterPro" id="IPR013149">
    <property type="entry name" value="ADH-like_C"/>
</dbReference>
<evidence type="ECO:0000256" key="5">
    <source>
        <dbReference type="ARBA" id="ARBA00023002"/>
    </source>
</evidence>
<name>A0A0M0LIQ0_9BACI</name>
<proteinExistence type="inferred from homology"/>
<dbReference type="GO" id="GO:0046872">
    <property type="term" value="F:metal ion binding"/>
    <property type="evidence" value="ECO:0007669"/>
    <property type="project" value="UniProtKB-KW"/>
</dbReference>
<gene>
    <name evidence="7" type="ORF">AMD01_03770</name>
</gene>
<evidence type="ECO:0000256" key="1">
    <source>
        <dbReference type="ARBA" id="ARBA00001947"/>
    </source>
</evidence>
<dbReference type="PANTHER" id="PTHR43350:SF19">
    <property type="entry name" value="D-GULOSIDE 3-DEHYDROGENASE"/>
    <property type="match status" value="1"/>
</dbReference>
<sequence>MKTIIANNRQVQIVDENIPKVVADYVLIKTVFSVISPGTEISMLTQSEGQRFALGYSALGKIIECGDGTEPFQKGDLIACYGAPYVRHSEYLLVPKTLCRKIPASVDPKEGALGGLGAIAIHALRIANLQFGETAIVAGLGILGQLLAQIAHAASYQVIPYDISPERASQFQSITGIKSMTTAEQLEDQIQRQTEGQGADAVFLCAGGKKSSLTTDSLKWIRDKGKVIIVGDIEPLFPRNLMFSKEAQILISRAGGPGRYDPIYEKNAVDYPYGFVRWTEGRNVGEYLRLLAQKKINVTPYVQEVTLLEKVEEAFQSLMTNHQSLTKVIQYEEGVDV</sequence>
<evidence type="ECO:0000256" key="2">
    <source>
        <dbReference type="ARBA" id="ARBA00008072"/>
    </source>
</evidence>
<keyword evidence="4" id="KW-0862">Zinc</keyword>
<evidence type="ECO:0000256" key="3">
    <source>
        <dbReference type="ARBA" id="ARBA00022723"/>
    </source>
</evidence>
<protein>
    <submittedName>
        <fullName evidence="7">Alcohol dehydrogenase</fullName>
    </submittedName>
</protein>
<comment type="cofactor">
    <cofactor evidence="1">
        <name>Zn(2+)</name>
        <dbReference type="ChEBI" id="CHEBI:29105"/>
    </cofactor>
</comment>
<evidence type="ECO:0000313" key="7">
    <source>
        <dbReference type="EMBL" id="KOO50861.1"/>
    </source>
</evidence>
<reference evidence="8" key="1">
    <citation type="submission" date="2015-08" db="EMBL/GenBank/DDBJ databases">
        <title>Fjat-14210 dsm16467.</title>
        <authorList>
            <person name="Liu B."/>
            <person name="Wang J."/>
            <person name="Zhu Y."/>
            <person name="Liu G."/>
            <person name="Chen Q."/>
            <person name="Chen Z."/>
            <person name="Lan J."/>
            <person name="Che J."/>
            <person name="Ge C."/>
            <person name="Shi H."/>
            <person name="Pan Z."/>
            <person name="Liu X."/>
        </authorList>
    </citation>
    <scope>NUCLEOTIDE SEQUENCE [LARGE SCALE GENOMIC DNA]</scope>
    <source>
        <strain evidence="8">DSM 16467</strain>
    </source>
</reference>
<dbReference type="Proteomes" id="UP000037558">
    <property type="component" value="Unassembled WGS sequence"/>
</dbReference>
<keyword evidence="3" id="KW-0479">Metal-binding</keyword>